<organism evidence="2 3">
    <name type="scientific">Saltatorellus ferox</name>
    <dbReference type="NCBI Taxonomy" id="2528018"/>
    <lineage>
        <taxon>Bacteria</taxon>
        <taxon>Pseudomonadati</taxon>
        <taxon>Planctomycetota</taxon>
        <taxon>Planctomycetia</taxon>
        <taxon>Planctomycetia incertae sedis</taxon>
        <taxon>Saltatorellus</taxon>
    </lineage>
</organism>
<keyword evidence="3" id="KW-1185">Reference proteome</keyword>
<dbReference type="Proteomes" id="UP000320390">
    <property type="component" value="Chromosome"/>
</dbReference>
<protein>
    <submittedName>
        <fullName evidence="2">Uncharacterized protein</fullName>
    </submittedName>
</protein>
<evidence type="ECO:0000256" key="1">
    <source>
        <dbReference type="SAM" id="MobiDB-lite"/>
    </source>
</evidence>
<accession>A0A518ETZ5</accession>
<feature type="region of interest" description="Disordered" evidence="1">
    <location>
        <begin position="198"/>
        <end position="218"/>
    </location>
</feature>
<proteinExistence type="predicted"/>
<sequence length="236" mass="25611">MAAAPPPGSVVSNQFEGRVTGWFSGWRIGWQRGLAKLAMVSGSSSDWLGMKPDQRFRRWKPAATRPRGFESGGALGASQRLHGGAQDRRKIGPVSGEWLSMSHPGPENLRSRWPGTRFRAISPMTERHLARSHSRPLRHRATDPAGRLADVAGRGAMENVSDASRRWDGGTPCFVPGLGSILGQLFRGRGRFAAERIEPSSRIRPLPGPVDGPRAPVPCSQSATALRKVAPHAHLQ</sequence>
<reference evidence="2 3" key="1">
    <citation type="submission" date="2019-02" db="EMBL/GenBank/DDBJ databases">
        <title>Deep-cultivation of Planctomycetes and their phenomic and genomic characterization uncovers novel biology.</title>
        <authorList>
            <person name="Wiegand S."/>
            <person name="Jogler M."/>
            <person name="Boedeker C."/>
            <person name="Pinto D."/>
            <person name="Vollmers J."/>
            <person name="Rivas-Marin E."/>
            <person name="Kohn T."/>
            <person name="Peeters S.H."/>
            <person name="Heuer A."/>
            <person name="Rast P."/>
            <person name="Oberbeckmann S."/>
            <person name="Bunk B."/>
            <person name="Jeske O."/>
            <person name="Meyerdierks A."/>
            <person name="Storesund J.E."/>
            <person name="Kallscheuer N."/>
            <person name="Luecker S."/>
            <person name="Lage O.M."/>
            <person name="Pohl T."/>
            <person name="Merkel B.J."/>
            <person name="Hornburger P."/>
            <person name="Mueller R.-W."/>
            <person name="Bruemmer F."/>
            <person name="Labrenz M."/>
            <person name="Spormann A.M."/>
            <person name="Op den Camp H."/>
            <person name="Overmann J."/>
            <person name="Amann R."/>
            <person name="Jetten M.S.M."/>
            <person name="Mascher T."/>
            <person name="Medema M.H."/>
            <person name="Devos D.P."/>
            <person name="Kaster A.-K."/>
            <person name="Ovreas L."/>
            <person name="Rohde M."/>
            <person name="Galperin M.Y."/>
            <person name="Jogler C."/>
        </authorList>
    </citation>
    <scope>NUCLEOTIDE SEQUENCE [LARGE SCALE GENOMIC DNA]</scope>
    <source>
        <strain evidence="2 3">Poly30</strain>
    </source>
</reference>
<dbReference type="EMBL" id="CP036434">
    <property type="protein sequence ID" value="QDV07558.1"/>
    <property type="molecule type" value="Genomic_DNA"/>
</dbReference>
<name>A0A518ETZ5_9BACT</name>
<feature type="region of interest" description="Disordered" evidence="1">
    <location>
        <begin position="64"/>
        <end position="88"/>
    </location>
</feature>
<evidence type="ECO:0000313" key="3">
    <source>
        <dbReference type="Proteomes" id="UP000320390"/>
    </source>
</evidence>
<dbReference type="AlphaFoldDB" id="A0A518ETZ5"/>
<gene>
    <name evidence="2" type="ORF">Poly30_30840</name>
</gene>
<evidence type="ECO:0000313" key="2">
    <source>
        <dbReference type="EMBL" id="QDV07558.1"/>
    </source>
</evidence>